<dbReference type="InterPro" id="IPR001846">
    <property type="entry name" value="VWF_type-D"/>
</dbReference>
<dbReference type="SUPFAM" id="SSF57567">
    <property type="entry name" value="Serine protease inhibitors"/>
    <property type="match status" value="2"/>
</dbReference>
<feature type="domain" description="CTCK" evidence="9">
    <location>
        <begin position="1655"/>
        <end position="1777"/>
    </location>
</feature>
<dbReference type="Gene3D" id="2.10.25.10">
    <property type="entry name" value="Laminin"/>
    <property type="match status" value="2"/>
</dbReference>
<dbReference type="SMART" id="SM00214">
    <property type="entry name" value="VWC"/>
    <property type="match status" value="4"/>
</dbReference>
<name>A0A3P8W5E7_CYNSE</name>
<dbReference type="SMART" id="SM00832">
    <property type="entry name" value="C8"/>
    <property type="match status" value="3"/>
</dbReference>
<keyword evidence="5" id="KW-0325">Glycoprotein</keyword>
<feature type="domain" description="VWFD" evidence="10">
    <location>
        <begin position="778"/>
        <end position="952"/>
    </location>
</feature>
<keyword evidence="4" id="KW-1015">Disulfide bond</keyword>
<evidence type="ECO:0008006" key="13">
    <source>
        <dbReference type="Google" id="ProtNLM"/>
    </source>
</evidence>
<dbReference type="PANTHER" id="PTHR11339:SF408">
    <property type="entry name" value="MUCIN-5B"/>
    <property type="match status" value="1"/>
</dbReference>
<feature type="compositionally biased region" description="Low complexity" evidence="7">
    <location>
        <begin position="1152"/>
        <end position="1189"/>
    </location>
</feature>
<evidence type="ECO:0000256" key="4">
    <source>
        <dbReference type="ARBA" id="ARBA00023157"/>
    </source>
</evidence>
<evidence type="ECO:0000313" key="11">
    <source>
        <dbReference type="Ensembl" id="ENSCSEP00000021854.1"/>
    </source>
</evidence>
<dbReference type="SUPFAM" id="SSF57603">
    <property type="entry name" value="FnI-like domain"/>
    <property type="match status" value="1"/>
</dbReference>
<evidence type="ECO:0000256" key="7">
    <source>
        <dbReference type="SAM" id="MobiDB-lite"/>
    </source>
</evidence>
<evidence type="ECO:0000256" key="6">
    <source>
        <dbReference type="PROSITE-ProRule" id="PRU00039"/>
    </source>
</evidence>
<comment type="subcellular location">
    <subcellularLocation>
        <location evidence="1">Secreted</location>
    </subcellularLocation>
</comment>
<evidence type="ECO:0000256" key="1">
    <source>
        <dbReference type="ARBA" id="ARBA00004613"/>
    </source>
</evidence>
<feature type="domain" description="VWFD" evidence="10">
    <location>
        <begin position="317"/>
        <end position="501"/>
    </location>
</feature>
<sequence>MIPTTWIWVLFFSLVSGTRPWCPFFFQPDTCKMFGSGIIQTFNASSFHVRTNCPFTLTHFTHDQVDYDITTLRGDDGLLSQMEIIVNKIRTVVQIGGILVEKKSVSLPYDHTYQHIFQYGTYTRLRSLLFPLSVTWHTLPAGIDTVMVRLLQKHIHTDKNIFTKNLEQLITSSMIPDDFCQIRDNVFAVNHLCNKFFSHTMDCLQDRNPHFLRLCEENMYSYESSNYVRCSFFSEVVQQCRHNSYIWIIWRTLTGCAAPTCPGDLVYEEQGAAFVPSCSNFNPSHSRQNLIRSCVCPEGSVLNDQTDGFHCVNISKCPCKFAGRSYVSGDKRSTNCQTCVCQAGGWHCSENSCPPRCLLEGQFVTTFDGKQYAVPGKCAYVASQVIVTYTFSINSVKVGDEEISELHESDHALVFWQSSMFVQVQTSFGMKIQVQMSPEIQLYITLPRNNPYNVSGLCGNSNNDTTDDFTTSTGIVENSPQPFALSWSVGTCAANIPPICSNFHVAFEYFFNKTPMCSVLRDQTGIFAKCHDHIPADQFYTTCVGRTCNCGSHLQQCLCVALGSYAKACAILGVAVGDWRKATNCTLTCANNQQFFYDTRTCNHTCRSLSGPDPRCWSGDAPVEGCGCPEGTHLNQGGVCTPKSECECHYSGGAIQPGPVVIDGLQCLCENGELHCSKDCGCRNGKVCYHCSERPVNTAQKTCDSLGKLQAVAVTCESGCYCPHDQYEDHRGNCVSMDNCTCVYSGKVFAPGQHVKTNCKTCTCGQGRWHCTDEPCPGQCQVYGNGHYQTFDSKWYRFNGHCQYTLVEDHCGNENGSFSVSVESVPCCDEEMTCSRSIVLDIYGTVTLTLSDQRVTRRLQTNTTSPMDLLYATRTVGLYIIVSVPSKGITLIWDKHTRITVELQPNWRSRVCGLCGNFDSSAMNDLRTSGSAVLSSPMVFGNSWKAATPPCSDVTTEMFPCKRNSYCAAWAQRRCMIITSDTFKDCHLKVDPEPYYQACVQESCSCEFEGKFLGFCTAVAAYAEACSDQGVCVNWRTPAQCPVYCDYYNQQGQCTWHYQACGEVLTCGKDDYFTHKLEGCYPRCPEDSPYYDENTGECTTLVQCTCSFNGTVTPPGAKIMLESIMCTATWTTATSTAPTSATATVVTSTVTWSETTPNSPSLTTGTTGLSTSAATLPPSTTSGTEPPTSVGQTTALQPSTSTAAAPESTTVKVVTAGPHTPKHHSTTHSCEECRDLKRKKTWACNEVWTEDCFNKTCVGGKIELTPVVCPEPTVPTCPRDRVTKVSDGCCETWKCDCRCDLYGDPHYITFEGVAFDFLDECTYILVEERSPQHHLSISVDNFFCMPGSASCAKGISLRYQSHVATLSIIQPFRTVQVALDGKIIQPPYEEHGLRFETTGYVVSVHLPDVRSYVSLSPSYTLVVNLAMEHFFNNTQGQCGVCGGPSCVRREGQIEDNSCCDKTAYDWVVADPLKPACSSAPRNVSCHPTTPTDGPFTRTTTCPSNPVCELLEHPVFSECREKVNLQLKKRNCQTDSCGNRAVPCSALEQAAEECKNAGVCVDWRTLTDGRCDVACSTGLVYRECSDKLDDFCYGGQQHPGSSLDKASSGCFCPSGQIRAGKYSVNCVSNCSYCKGPMGEPRLPGEVWKSNCLLCTCNSQTLTEQCFPKPSPPAPLCSPGSVPVNVSCCGDQACGERRNFLVCLFFNLSSMQISLTFFTLLVHDDRVAVLHGDLQVVQSNRCCQERSSVKRSVTLQCSDHTSRLFTYEHITSCECRTCGILR</sequence>
<keyword evidence="2" id="KW-0964">Secreted</keyword>
<evidence type="ECO:0000256" key="8">
    <source>
        <dbReference type="SAM" id="SignalP"/>
    </source>
</evidence>
<feature type="signal peptide" evidence="8">
    <location>
        <begin position="1"/>
        <end position="17"/>
    </location>
</feature>
<evidence type="ECO:0000313" key="12">
    <source>
        <dbReference type="Proteomes" id="UP000265120"/>
    </source>
</evidence>
<dbReference type="PROSITE" id="PS51233">
    <property type="entry name" value="VWFD"/>
    <property type="match status" value="3"/>
</dbReference>
<dbReference type="CDD" id="cd19941">
    <property type="entry name" value="TIL"/>
    <property type="match status" value="1"/>
</dbReference>
<feature type="compositionally biased region" description="Low complexity" evidence="7">
    <location>
        <begin position="1198"/>
        <end position="1209"/>
    </location>
</feature>
<feature type="domain" description="VWFD" evidence="10">
    <location>
        <begin position="1297"/>
        <end position="1477"/>
    </location>
</feature>
<dbReference type="SMART" id="SM00215">
    <property type="entry name" value="VWC_out"/>
    <property type="match status" value="2"/>
</dbReference>
<dbReference type="Pfam" id="PF25962">
    <property type="entry name" value="TIL_OTOGL_Mucin"/>
    <property type="match status" value="1"/>
</dbReference>
<reference evidence="11 12" key="1">
    <citation type="journal article" date="2014" name="Nat. Genet.">
        <title>Whole-genome sequence of a flatfish provides insights into ZW sex chromosome evolution and adaptation to a benthic lifestyle.</title>
        <authorList>
            <person name="Chen S."/>
            <person name="Zhang G."/>
            <person name="Shao C."/>
            <person name="Huang Q."/>
            <person name="Liu G."/>
            <person name="Zhang P."/>
            <person name="Song W."/>
            <person name="An N."/>
            <person name="Chalopin D."/>
            <person name="Volff J.N."/>
            <person name="Hong Y."/>
            <person name="Li Q."/>
            <person name="Sha Z."/>
            <person name="Zhou H."/>
            <person name="Xie M."/>
            <person name="Yu Q."/>
            <person name="Liu Y."/>
            <person name="Xiang H."/>
            <person name="Wang N."/>
            <person name="Wu K."/>
            <person name="Yang C."/>
            <person name="Zhou Q."/>
            <person name="Liao X."/>
            <person name="Yang L."/>
            <person name="Hu Q."/>
            <person name="Zhang J."/>
            <person name="Meng L."/>
            <person name="Jin L."/>
            <person name="Tian Y."/>
            <person name="Lian J."/>
            <person name="Yang J."/>
            <person name="Miao G."/>
            <person name="Liu S."/>
            <person name="Liang Z."/>
            <person name="Yan F."/>
            <person name="Li Y."/>
            <person name="Sun B."/>
            <person name="Zhang H."/>
            <person name="Zhang J."/>
            <person name="Zhu Y."/>
            <person name="Du M."/>
            <person name="Zhao Y."/>
            <person name="Schartl M."/>
            <person name="Tang Q."/>
            <person name="Wang J."/>
        </authorList>
    </citation>
    <scope>NUCLEOTIDE SEQUENCE</scope>
</reference>
<accession>A0A3P8W5E7</accession>
<dbReference type="PROSITE" id="PS01225">
    <property type="entry name" value="CTCK_2"/>
    <property type="match status" value="1"/>
</dbReference>
<dbReference type="PANTHER" id="PTHR11339">
    <property type="entry name" value="EXTRACELLULAR MATRIX GLYCOPROTEIN RELATED"/>
    <property type="match status" value="1"/>
</dbReference>
<comment type="caution">
    <text evidence="6">Lacks conserved residue(s) required for the propagation of feature annotation.</text>
</comment>
<evidence type="ECO:0000256" key="3">
    <source>
        <dbReference type="ARBA" id="ARBA00022737"/>
    </source>
</evidence>
<dbReference type="FunFam" id="2.10.25.10:FF:000674">
    <property type="entry name" value="Mucin-2"/>
    <property type="match status" value="1"/>
</dbReference>
<dbReference type="InterPro" id="IPR001007">
    <property type="entry name" value="VWF_dom"/>
</dbReference>
<dbReference type="STRING" id="244447.ENSCSEP00000021854"/>
<dbReference type="Proteomes" id="UP000265120">
    <property type="component" value="Chromosome 8"/>
</dbReference>
<dbReference type="Ensembl" id="ENSCSET00000022133.1">
    <property type="protein sequence ID" value="ENSCSEP00000021854.1"/>
    <property type="gene ID" value="ENSCSEG00000012612.1"/>
</dbReference>
<feature type="chain" id="PRO_5018202117" description="Mucin-19-like" evidence="8">
    <location>
        <begin position="18"/>
        <end position="1780"/>
    </location>
</feature>
<organism evidence="11 12">
    <name type="scientific">Cynoglossus semilaevis</name>
    <name type="common">Tongue sole</name>
    <dbReference type="NCBI Taxonomy" id="244447"/>
    <lineage>
        <taxon>Eukaryota</taxon>
        <taxon>Metazoa</taxon>
        <taxon>Chordata</taxon>
        <taxon>Craniata</taxon>
        <taxon>Vertebrata</taxon>
        <taxon>Euteleostomi</taxon>
        <taxon>Actinopterygii</taxon>
        <taxon>Neopterygii</taxon>
        <taxon>Teleostei</taxon>
        <taxon>Neoteleostei</taxon>
        <taxon>Acanthomorphata</taxon>
        <taxon>Carangaria</taxon>
        <taxon>Pleuronectiformes</taxon>
        <taxon>Pleuronectoidei</taxon>
        <taxon>Cynoglossidae</taxon>
        <taxon>Cynoglossinae</taxon>
        <taxon>Cynoglossus</taxon>
    </lineage>
</organism>
<dbReference type="InterPro" id="IPR058753">
    <property type="entry name" value="TIL_OTOGL_Mucin"/>
</dbReference>
<keyword evidence="3" id="KW-0677">Repeat</keyword>
<dbReference type="InterPro" id="IPR036084">
    <property type="entry name" value="Ser_inhib-like_sf"/>
</dbReference>
<reference evidence="11" key="2">
    <citation type="submission" date="2025-08" db="UniProtKB">
        <authorList>
            <consortium name="Ensembl"/>
        </authorList>
    </citation>
    <scope>IDENTIFICATION</scope>
</reference>
<dbReference type="InterPro" id="IPR014853">
    <property type="entry name" value="VWF/SSPO/ZAN-like_Cys-rich_dom"/>
</dbReference>
<dbReference type="Pfam" id="PF08742">
    <property type="entry name" value="C8"/>
    <property type="match status" value="3"/>
</dbReference>
<dbReference type="GO" id="GO:0031012">
    <property type="term" value="C:extracellular matrix"/>
    <property type="evidence" value="ECO:0007669"/>
    <property type="project" value="TreeGrafter"/>
</dbReference>
<keyword evidence="8" id="KW-0732">Signal</keyword>
<evidence type="ECO:0000256" key="2">
    <source>
        <dbReference type="ARBA" id="ARBA00022525"/>
    </source>
</evidence>
<dbReference type="InParanoid" id="A0A3P8W5E7"/>
<protein>
    <recommendedName>
        <fullName evidence="13">Mucin-19-like</fullName>
    </recommendedName>
</protein>
<proteinExistence type="predicted"/>
<keyword evidence="12" id="KW-1185">Reference proteome</keyword>
<dbReference type="InterPro" id="IPR050780">
    <property type="entry name" value="Mucin_vWF_Thrombospondin_sf"/>
</dbReference>
<evidence type="ECO:0000259" key="10">
    <source>
        <dbReference type="PROSITE" id="PS51233"/>
    </source>
</evidence>
<feature type="region of interest" description="Disordered" evidence="7">
    <location>
        <begin position="1152"/>
        <end position="1209"/>
    </location>
</feature>
<dbReference type="Pfam" id="PF00094">
    <property type="entry name" value="VWD"/>
    <property type="match status" value="3"/>
</dbReference>
<dbReference type="InterPro" id="IPR006207">
    <property type="entry name" value="Cys_knot_C"/>
</dbReference>
<reference evidence="11" key="3">
    <citation type="submission" date="2025-09" db="UniProtKB">
        <authorList>
            <consortium name="Ensembl"/>
        </authorList>
    </citation>
    <scope>IDENTIFICATION</scope>
</reference>
<dbReference type="GeneTree" id="ENSGT00940000165245"/>
<dbReference type="SMART" id="SM00216">
    <property type="entry name" value="VWD"/>
    <property type="match status" value="3"/>
</dbReference>
<evidence type="ECO:0000256" key="5">
    <source>
        <dbReference type="ARBA" id="ARBA00023180"/>
    </source>
</evidence>
<dbReference type="GO" id="GO:0005615">
    <property type="term" value="C:extracellular space"/>
    <property type="evidence" value="ECO:0007669"/>
    <property type="project" value="TreeGrafter"/>
</dbReference>
<evidence type="ECO:0000259" key="9">
    <source>
        <dbReference type="PROSITE" id="PS01225"/>
    </source>
</evidence>